<dbReference type="InterPro" id="IPR018154">
    <property type="entry name" value="TLV/ENV_coat_polyprotein"/>
</dbReference>
<dbReference type="OrthoDB" id="9950230at2759"/>
<keyword evidence="1" id="KW-0812">Transmembrane</keyword>
<feature type="non-terminal residue" evidence="2">
    <location>
        <position position="1"/>
    </location>
</feature>
<evidence type="ECO:0000256" key="1">
    <source>
        <dbReference type="SAM" id="Phobius"/>
    </source>
</evidence>
<keyword evidence="3" id="KW-1185">Reference proteome</keyword>
<feature type="transmembrane region" description="Helical" evidence="1">
    <location>
        <begin position="282"/>
        <end position="304"/>
    </location>
</feature>
<dbReference type="PANTHER" id="PTHR10424:SF68">
    <property type="entry name" value="ENDOGENOUS RETROVIRUS GROUP 3 MEMBER 1 ENV POLYPROTEIN"/>
    <property type="match status" value="1"/>
</dbReference>
<keyword evidence="1" id="KW-1133">Transmembrane helix</keyword>
<keyword evidence="1" id="KW-0472">Membrane</keyword>
<evidence type="ECO:0000313" key="2">
    <source>
        <dbReference type="EMBL" id="NXV74779.1"/>
    </source>
</evidence>
<reference evidence="2 3" key="1">
    <citation type="submission" date="2019-09" db="EMBL/GenBank/DDBJ databases">
        <title>Bird 10,000 Genomes (B10K) Project - Family phase.</title>
        <authorList>
            <person name="Zhang G."/>
        </authorList>
    </citation>
    <scope>NUCLEOTIDE SEQUENCE [LARGE SCALE GENOMIC DNA]</scope>
    <source>
        <strain evidence="2">OUT-0055</strain>
        <tissue evidence="2">Blood</tissue>
    </source>
</reference>
<dbReference type="CDD" id="cd09850">
    <property type="entry name" value="Ebola-like_HR1-HR2"/>
    <property type="match status" value="1"/>
</dbReference>
<evidence type="ECO:0000313" key="3">
    <source>
        <dbReference type="Proteomes" id="UP000518911"/>
    </source>
</evidence>
<sequence length="320" mass="36233">RTKTVRNAAENGSWNNDTGAWSCSIYRILNGKITPVPLNHALGAYNTTYFQLPRTPTGLFENGTWALKGHYWICGHHAYKQLPKNWTGVCYVGLIRPLFFLLPGDEGDGLGVKIYDDLNRHKRSIDTSITSGSGQTWGKDEWTPQRIIQHYGPATWNPNEWVSGAREPIYNLNRIIRLQAVLEIITNETARALDLLADQATQMRTAIFQHHMVLDYLLAEEGGVCGKLNDSNCCLKIDDNGKIVKQITAGIRKLAHVPVQTWKSWDIDLFSWLPGGPWVKRILFYLLCGFAMLLFVPCIIPCFIQLIQRVVMNMQFVTTA</sequence>
<feature type="non-terminal residue" evidence="2">
    <location>
        <position position="320"/>
    </location>
</feature>
<accession>A0A7L3WGL5</accession>
<proteinExistence type="predicted"/>
<protein>
    <submittedName>
        <fullName evidence="2">ENR1 protein</fullName>
    </submittedName>
</protein>
<name>A0A7L3WGL5_9GRUI</name>
<dbReference type="EMBL" id="VZUJ01066836">
    <property type="protein sequence ID" value="NXV74779.1"/>
    <property type="molecule type" value="Genomic_DNA"/>
</dbReference>
<gene>
    <name evidence="2" type="primary">Erv31</name>
    <name evidence="2" type="ORF">ATLROG_R15057</name>
</gene>
<dbReference type="SUPFAM" id="SSF58069">
    <property type="entry name" value="Virus ectodomain"/>
    <property type="match status" value="1"/>
</dbReference>
<comment type="caution">
    <text evidence="2">The sequence shown here is derived from an EMBL/GenBank/DDBJ whole genome shotgun (WGS) entry which is preliminary data.</text>
</comment>
<dbReference type="Gene3D" id="1.10.287.210">
    <property type="match status" value="1"/>
</dbReference>
<dbReference type="PANTHER" id="PTHR10424">
    <property type="entry name" value="VIRAL ENVELOPE PROTEIN"/>
    <property type="match status" value="1"/>
</dbReference>
<dbReference type="Pfam" id="PF00429">
    <property type="entry name" value="TLV_coat"/>
    <property type="match status" value="1"/>
</dbReference>
<organism evidence="2 3">
    <name type="scientific">Atlantisia rogersi</name>
    <name type="common">Inaccessible Island rail</name>
    <dbReference type="NCBI Taxonomy" id="2478892"/>
    <lineage>
        <taxon>Eukaryota</taxon>
        <taxon>Metazoa</taxon>
        <taxon>Chordata</taxon>
        <taxon>Craniata</taxon>
        <taxon>Vertebrata</taxon>
        <taxon>Euteleostomi</taxon>
        <taxon>Archelosauria</taxon>
        <taxon>Archosauria</taxon>
        <taxon>Dinosauria</taxon>
        <taxon>Saurischia</taxon>
        <taxon>Theropoda</taxon>
        <taxon>Coelurosauria</taxon>
        <taxon>Aves</taxon>
        <taxon>Neognathae</taxon>
        <taxon>Neoaves</taxon>
        <taxon>Gruiformes</taxon>
        <taxon>Rallidae</taxon>
        <taxon>Atlantisia</taxon>
    </lineage>
</organism>
<dbReference type="Proteomes" id="UP000518911">
    <property type="component" value="Unassembled WGS sequence"/>
</dbReference>
<dbReference type="AlphaFoldDB" id="A0A7L3WGL5"/>